<keyword evidence="2" id="KW-0808">Transferase</keyword>
<dbReference type="Proteomes" id="UP000217210">
    <property type="component" value="Chromosome"/>
</dbReference>
<reference evidence="2 3" key="1">
    <citation type="submission" date="2016-07" db="EMBL/GenBank/DDBJ databases">
        <title>High microdiversification within the ubiquitous acI lineage of Actinobacteria.</title>
        <authorList>
            <person name="Neuenschwander S.M."/>
            <person name="Salcher M."/>
            <person name="Ghai R."/>
            <person name="Pernthaler J."/>
        </authorList>
    </citation>
    <scope>NUCLEOTIDE SEQUENCE [LARGE SCALE GENOMIC DNA]</scope>
    <source>
        <strain evidence="2">MMS-IIB-91</strain>
    </source>
</reference>
<organism evidence="2 3">
    <name type="scientific">Candidatus Nanopelagicus abundans</name>
    <dbReference type="NCBI Taxonomy" id="1884916"/>
    <lineage>
        <taxon>Bacteria</taxon>
        <taxon>Bacillati</taxon>
        <taxon>Actinomycetota</taxon>
        <taxon>Actinomycetes</taxon>
        <taxon>Candidatus Nanopelagicales</taxon>
        <taxon>Candidatus Nanopelagicaceae</taxon>
        <taxon>Candidatus Nanopelagicus</taxon>
    </lineage>
</organism>
<name>A0A249L3H7_9ACTN</name>
<dbReference type="AlphaFoldDB" id="A0A249L3H7"/>
<evidence type="ECO:0000313" key="3">
    <source>
        <dbReference type="Proteomes" id="UP000217210"/>
    </source>
</evidence>
<dbReference type="GO" id="GO:0016301">
    <property type="term" value="F:kinase activity"/>
    <property type="evidence" value="ECO:0007669"/>
    <property type="project" value="UniProtKB-KW"/>
</dbReference>
<proteinExistence type="predicted"/>
<dbReference type="Gene3D" id="3.40.1190.20">
    <property type="match status" value="1"/>
</dbReference>
<dbReference type="EMBL" id="CP016779">
    <property type="protein sequence ID" value="ASY23631.1"/>
    <property type="molecule type" value="Genomic_DNA"/>
</dbReference>
<protein>
    <submittedName>
        <fullName evidence="2">Sugar or nucleoside kinase, ribokinase family</fullName>
    </submittedName>
</protein>
<dbReference type="RefSeq" id="WP_095687905.1">
    <property type="nucleotide sequence ID" value="NZ_CP016779.1"/>
</dbReference>
<feature type="domain" description="Carbohydrate kinase PfkB" evidence="1">
    <location>
        <begin position="10"/>
        <end position="281"/>
    </location>
</feature>
<dbReference type="KEGG" id="nab:B1sIIB91_01650"/>
<evidence type="ECO:0000313" key="2">
    <source>
        <dbReference type="EMBL" id="ASY23631.1"/>
    </source>
</evidence>
<dbReference type="Pfam" id="PF00294">
    <property type="entry name" value="PfkB"/>
    <property type="match status" value="1"/>
</dbReference>
<dbReference type="InterPro" id="IPR011611">
    <property type="entry name" value="PfkB_dom"/>
</dbReference>
<gene>
    <name evidence="2" type="ORF">B1sIIB91_01650</name>
</gene>
<evidence type="ECO:0000259" key="1">
    <source>
        <dbReference type="Pfam" id="PF00294"/>
    </source>
</evidence>
<dbReference type="InterPro" id="IPR052562">
    <property type="entry name" value="Ketohexokinase-related"/>
</dbReference>
<dbReference type="PANTHER" id="PTHR42774">
    <property type="entry name" value="PHOSPHOTRANSFERASE SYSTEM TRANSPORT PROTEIN"/>
    <property type="match status" value="1"/>
</dbReference>
<keyword evidence="3" id="KW-1185">Reference proteome</keyword>
<dbReference type="SUPFAM" id="SSF53613">
    <property type="entry name" value="Ribokinase-like"/>
    <property type="match status" value="1"/>
</dbReference>
<sequence length="310" mass="33653">MIIGLGCIAFDQILATNAKWKDEKGKIVRREFRFGGNVRNSLVAVAALGVKAAYIGTMSGEVKWKSALDDFKENGVSTEFVDFSDKSHPAEATIVITGDGERFIVYDDTPLHHLGLPSEEKLAKALAGADLLLVDAGICPPGTLDVIKRCADLKIPIILDAEQFFVKKEIILEMITLSTDLILPLNFARLLTDKDDISEVIDTLWNDSKNLVVITEGSKGCYLREKGDSVKKHMSAYEINAVDTNGTGDIFHGAYAYGLLNGMKTIENLEFASAAAASVASLPHGSVRKPTLSSIKEFMSTRPALKCSNI</sequence>
<accession>A0A249L3H7</accession>
<keyword evidence="2" id="KW-0418">Kinase</keyword>
<dbReference type="InterPro" id="IPR029056">
    <property type="entry name" value="Ribokinase-like"/>
</dbReference>
<dbReference type="OrthoDB" id="9795789at2"/>
<dbReference type="PANTHER" id="PTHR42774:SF3">
    <property type="entry name" value="KETOHEXOKINASE"/>
    <property type="match status" value="1"/>
</dbReference>